<dbReference type="InterPro" id="IPR016596">
    <property type="entry name" value="UCP012335"/>
</dbReference>
<dbReference type="InterPro" id="IPR022548">
    <property type="entry name" value="DUF2846"/>
</dbReference>
<dbReference type="Pfam" id="PF11008">
    <property type="entry name" value="DUF2846"/>
    <property type="match status" value="1"/>
</dbReference>
<keyword evidence="4" id="KW-1185">Reference proteome</keyword>
<evidence type="ECO:0000313" key="3">
    <source>
        <dbReference type="EMBL" id="GAA5523515.1"/>
    </source>
</evidence>
<protein>
    <recommendedName>
        <fullName evidence="2">DUF2846 domain-containing protein</fullName>
    </recommendedName>
</protein>
<dbReference type="EMBL" id="BAABRT010000001">
    <property type="protein sequence ID" value="GAA5523515.1"/>
    <property type="molecule type" value="Genomic_DNA"/>
</dbReference>
<organism evidence="3 4">
    <name type="scientific">Microbulbifer aestuariivivens</name>
    <dbReference type="NCBI Taxonomy" id="1908308"/>
    <lineage>
        <taxon>Bacteria</taxon>
        <taxon>Pseudomonadati</taxon>
        <taxon>Pseudomonadota</taxon>
        <taxon>Gammaproteobacteria</taxon>
        <taxon>Cellvibrionales</taxon>
        <taxon>Microbulbiferaceae</taxon>
        <taxon>Microbulbifer</taxon>
    </lineage>
</organism>
<proteinExistence type="predicted"/>
<dbReference type="PIRSF" id="PIRSF012335">
    <property type="entry name" value="UCP012335"/>
    <property type="match status" value="1"/>
</dbReference>
<name>A0ABP9WK55_9GAMM</name>
<sequence length="152" mass="16682">MFKKIAIISVLTAFFTGCASVPMESDDKASKLKEYASPKDGSAGLYIYRTFGPGTALKKDIWLNDECVGQSAPNVFFYKEVPGDTEYKVSTESEFSPNDLMLQAKSGENYFIEQYIKMGVFVGGADLKLVSTEEGKRDLAELKLAKAGECSK</sequence>
<feature type="signal peptide" evidence="1">
    <location>
        <begin position="1"/>
        <end position="19"/>
    </location>
</feature>
<feature type="chain" id="PRO_5046064580" description="DUF2846 domain-containing protein" evidence="1">
    <location>
        <begin position="20"/>
        <end position="152"/>
    </location>
</feature>
<evidence type="ECO:0000256" key="1">
    <source>
        <dbReference type="SAM" id="SignalP"/>
    </source>
</evidence>
<evidence type="ECO:0000313" key="4">
    <source>
        <dbReference type="Proteomes" id="UP001408594"/>
    </source>
</evidence>
<feature type="domain" description="DUF2846" evidence="2">
    <location>
        <begin position="40"/>
        <end position="125"/>
    </location>
</feature>
<dbReference type="Proteomes" id="UP001408594">
    <property type="component" value="Unassembled WGS sequence"/>
</dbReference>
<accession>A0ABP9WK55</accession>
<reference evidence="3 4" key="1">
    <citation type="submission" date="2024-02" db="EMBL/GenBank/DDBJ databases">
        <title>Microbulbifer aestuariivivens NBRC 112533.</title>
        <authorList>
            <person name="Ichikawa N."/>
            <person name="Katano-Makiyama Y."/>
            <person name="Hidaka K."/>
        </authorList>
    </citation>
    <scope>NUCLEOTIDE SEQUENCE [LARGE SCALE GENOMIC DNA]</scope>
    <source>
        <strain evidence="3 4">NBRC 112533</strain>
    </source>
</reference>
<evidence type="ECO:0000259" key="2">
    <source>
        <dbReference type="Pfam" id="PF11008"/>
    </source>
</evidence>
<keyword evidence="1" id="KW-0732">Signal</keyword>
<dbReference type="PROSITE" id="PS51257">
    <property type="entry name" value="PROKAR_LIPOPROTEIN"/>
    <property type="match status" value="1"/>
</dbReference>
<gene>
    <name evidence="3" type="ORF">Maes01_00060</name>
</gene>
<comment type="caution">
    <text evidence="3">The sequence shown here is derived from an EMBL/GenBank/DDBJ whole genome shotgun (WGS) entry which is preliminary data.</text>
</comment>